<organism evidence="3">
    <name type="scientific">Solibacter usitatus (strain Ellin6076)</name>
    <dbReference type="NCBI Taxonomy" id="234267"/>
    <lineage>
        <taxon>Bacteria</taxon>
        <taxon>Pseudomonadati</taxon>
        <taxon>Acidobacteriota</taxon>
        <taxon>Terriglobia</taxon>
        <taxon>Bryobacterales</taxon>
        <taxon>Solibacteraceae</taxon>
        <taxon>Candidatus Solibacter</taxon>
    </lineage>
</organism>
<dbReference type="STRING" id="234267.Acid_0236"/>
<dbReference type="NCBIfam" id="TIGR03357">
    <property type="entry name" value="VI_zyme"/>
    <property type="match status" value="1"/>
</dbReference>
<dbReference type="InParanoid" id="Q02CG7"/>
<dbReference type="PANTHER" id="PTHR38595:SF1">
    <property type="entry name" value="TYPE VI SECRETION SYSTEM COMPONENT TSSE1"/>
    <property type="match status" value="1"/>
</dbReference>
<dbReference type="PANTHER" id="PTHR38595">
    <property type="entry name" value="CYTOPLASMIC PROTEIN-RELATED"/>
    <property type="match status" value="1"/>
</dbReference>
<proteinExistence type="predicted"/>
<feature type="compositionally biased region" description="Polar residues" evidence="1">
    <location>
        <begin position="24"/>
        <end position="35"/>
    </location>
</feature>
<feature type="domain" description="IraD/Gp25-like" evidence="2">
    <location>
        <begin position="40"/>
        <end position="139"/>
    </location>
</feature>
<accession>Q02CG7</accession>
<gene>
    <name evidence="3" type="ordered locus">Acid_0236</name>
</gene>
<dbReference type="eggNOG" id="COG3518">
    <property type="taxonomic scope" value="Bacteria"/>
</dbReference>
<feature type="region of interest" description="Disordered" evidence="1">
    <location>
        <begin position="15"/>
        <end position="38"/>
    </location>
</feature>
<dbReference type="EMBL" id="CP000473">
    <property type="protein sequence ID" value="ABJ81249.1"/>
    <property type="molecule type" value="Genomic_DNA"/>
</dbReference>
<reference evidence="3" key="1">
    <citation type="submission" date="2006-10" db="EMBL/GenBank/DDBJ databases">
        <title>Complete sequence of Solibacter usitatus Ellin6076.</title>
        <authorList>
            <consortium name="US DOE Joint Genome Institute"/>
            <person name="Copeland A."/>
            <person name="Lucas S."/>
            <person name="Lapidus A."/>
            <person name="Barry K."/>
            <person name="Detter J.C."/>
            <person name="Glavina del Rio T."/>
            <person name="Hammon N."/>
            <person name="Israni S."/>
            <person name="Dalin E."/>
            <person name="Tice H."/>
            <person name="Pitluck S."/>
            <person name="Thompson L.S."/>
            <person name="Brettin T."/>
            <person name="Bruce D."/>
            <person name="Han C."/>
            <person name="Tapia R."/>
            <person name="Gilna P."/>
            <person name="Schmutz J."/>
            <person name="Larimer F."/>
            <person name="Land M."/>
            <person name="Hauser L."/>
            <person name="Kyrpides N."/>
            <person name="Mikhailova N."/>
            <person name="Janssen P.H."/>
            <person name="Kuske C.R."/>
            <person name="Richardson P."/>
        </authorList>
    </citation>
    <scope>NUCLEOTIDE SEQUENCE</scope>
    <source>
        <strain evidence="3">Ellin6076</strain>
    </source>
</reference>
<dbReference type="InterPro" id="IPR053176">
    <property type="entry name" value="T6SS_TssE1-like"/>
</dbReference>
<dbReference type="AlphaFoldDB" id="Q02CG7"/>
<evidence type="ECO:0000313" key="3">
    <source>
        <dbReference type="EMBL" id="ABJ81249.1"/>
    </source>
</evidence>
<dbReference type="InterPro" id="IPR007048">
    <property type="entry name" value="IraD/Gp25-like"/>
</dbReference>
<evidence type="ECO:0000259" key="2">
    <source>
        <dbReference type="Pfam" id="PF04965"/>
    </source>
</evidence>
<dbReference type="OrthoDB" id="119583at2"/>
<protein>
    <recommendedName>
        <fullName evidence="2">IraD/Gp25-like domain-containing protein</fullName>
    </recommendedName>
</protein>
<dbReference type="HOGENOM" id="CLU_102944_1_0_0"/>
<sequence>MARWEPEQTVTQSVLDRLIDRDPASTSETPPTRAQSVRHLKVSLRRDLELLLNSRRTPEAAGSEYEELEKSLYNFGLPDVTSLSWDSARDRARLARMIEKTLSTFEPRLSGVRVVAVEATTGAQHVMRFQIEGMLDMDPSPEPISFDTLLQLSSGEYQVKGDLGAG</sequence>
<dbReference type="KEGG" id="sus:Acid_0236"/>
<evidence type="ECO:0000256" key="1">
    <source>
        <dbReference type="SAM" id="MobiDB-lite"/>
    </source>
</evidence>
<dbReference type="Pfam" id="PF04965">
    <property type="entry name" value="GPW_gp25"/>
    <property type="match status" value="1"/>
</dbReference>
<dbReference type="InterPro" id="IPR017737">
    <property type="entry name" value="TssE1-like"/>
</dbReference>
<name>Q02CG7_SOLUE</name>
<dbReference type="SUPFAM" id="SSF160719">
    <property type="entry name" value="gpW/gp25-like"/>
    <property type="match status" value="1"/>
</dbReference>